<organism evidence="1 2">
    <name type="scientific">Candidatus Roizmanbacteria bacterium RIFOXYD1_FULL_38_12</name>
    <dbReference type="NCBI Taxonomy" id="1802093"/>
    <lineage>
        <taxon>Bacteria</taxon>
        <taxon>Candidatus Roizmaniibacteriota</taxon>
    </lineage>
</organism>
<dbReference type="InterPro" id="IPR027417">
    <property type="entry name" value="P-loop_NTPase"/>
</dbReference>
<sequence length="222" mass="25784">MIPQLIISLDEKKINTYIASYIRDNAVLSYDVIHIIPKTQELGINEIRDISYFVFTKATSKRIIVIHSFETASIEAQNAILKMLEEKTKENTFFLCAKNNRSILSTVQSRVSLVYLDKENAVLEKERIQKINTMFNELQKKESYGFLQNDLTLTKTRDEAIILIDDLILFLRQKLLESKKIDLIPIMNKAFQTKNNILLLNHSHQLALDNLLIFIHKTVTMK</sequence>
<evidence type="ECO:0000313" key="1">
    <source>
        <dbReference type="EMBL" id="OGK73658.1"/>
    </source>
</evidence>
<dbReference type="Proteomes" id="UP000177050">
    <property type="component" value="Unassembled WGS sequence"/>
</dbReference>
<reference evidence="1 2" key="1">
    <citation type="journal article" date="2016" name="Nat. Commun.">
        <title>Thousands of microbial genomes shed light on interconnected biogeochemical processes in an aquifer system.</title>
        <authorList>
            <person name="Anantharaman K."/>
            <person name="Brown C.T."/>
            <person name="Hug L.A."/>
            <person name="Sharon I."/>
            <person name="Castelle C.J."/>
            <person name="Probst A.J."/>
            <person name="Thomas B.C."/>
            <person name="Singh A."/>
            <person name="Wilkins M.J."/>
            <person name="Karaoz U."/>
            <person name="Brodie E.L."/>
            <person name="Williams K.H."/>
            <person name="Hubbard S.S."/>
            <person name="Banfield J.F."/>
        </authorList>
    </citation>
    <scope>NUCLEOTIDE SEQUENCE [LARGE SCALE GENOMIC DNA]</scope>
</reference>
<accession>A0A1F7L0L9</accession>
<protein>
    <submittedName>
        <fullName evidence="1">Uncharacterized protein</fullName>
    </submittedName>
</protein>
<proteinExistence type="predicted"/>
<gene>
    <name evidence="1" type="ORF">A3K52_02635</name>
</gene>
<dbReference type="Gene3D" id="3.40.50.300">
    <property type="entry name" value="P-loop containing nucleotide triphosphate hydrolases"/>
    <property type="match status" value="1"/>
</dbReference>
<dbReference type="EMBL" id="MGBR01000001">
    <property type="protein sequence ID" value="OGK73658.1"/>
    <property type="molecule type" value="Genomic_DNA"/>
</dbReference>
<dbReference type="AlphaFoldDB" id="A0A1F7L0L9"/>
<dbReference type="Pfam" id="PF13177">
    <property type="entry name" value="DNA_pol3_delta2"/>
    <property type="match status" value="1"/>
</dbReference>
<name>A0A1F7L0L9_9BACT</name>
<comment type="caution">
    <text evidence="1">The sequence shown here is derived from an EMBL/GenBank/DDBJ whole genome shotgun (WGS) entry which is preliminary data.</text>
</comment>
<evidence type="ECO:0000313" key="2">
    <source>
        <dbReference type="Proteomes" id="UP000177050"/>
    </source>
</evidence>
<dbReference type="SUPFAM" id="SSF52540">
    <property type="entry name" value="P-loop containing nucleoside triphosphate hydrolases"/>
    <property type="match status" value="1"/>
</dbReference>